<reference evidence="3 4" key="1">
    <citation type="submission" date="2018-11" db="EMBL/GenBank/DDBJ databases">
        <title>Draft genome sequence of Cellulomonas takizawaensis strain TKZ-21.</title>
        <authorList>
            <person name="Yamamura H."/>
            <person name="Hayashi T."/>
            <person name="Hamada M."/>
            <person name="Serisawa Y."/>
            <person name="Matsuyama K."/>
            <person name="Nakagawa Y."/>
            <person name="Otoguro M."/>
            <person name="Yanagida F."/>
            <person name="Hayakawa M."/>
        </authorList>
    </citation>
    <scope>NUCLEOTIDE SEQUENCE [LARGE SCALE GENOMIC DNA]</scope>
    <source>
        <strain evidence="3 4">TKZ-21</strain>
    </source>
</reference>
<dbReference type="InterPro" id="IPR012334">
    <property type="entry name" value="Pectin_lyas_fold"/>
</dbReference>
<name>A0A401V1C0_9CELL</name>
<dbReference type="Gene3D" id="2.160.20.10">
    <property type="entry name" value="Single-stranded right-handed beta-helix, Pectin lyase-like"/>
    <property type="match status" value="1"/>
</dbReference>
<evidence type="ECO:0000313" key="4">
    <source>
        <dbReference type="Proteomes" id="UP000288246"/>
    </source>
</evidence>
<organism evidence="3 4">
    <name type="scientific">Cellulomonas algicola</name>
    <dbReference type="NCBI Taxonomy" id="2071633"/>
    <lineage>
        <taxon>Bacteria</taxon>
        <taxon>Bacillati</taxon>
        <taxon>Actinomycetota</taxon>
        <taxon>Actinomycetes</taxon>
        <taxon>Micrococcales</taxon>
        <taxon>Cellulomonadaceae</taxon>
        <taxon>Cellulomonas</taxon>
    </lineage>
</organism>
<feature type="chain" id="PRO_5019027929" description="Periplasmic copper-binding protein NosD beta helix domain-containing protein" evidence="1">
    <location>
        <begin position="26"/>
        <end position="370"/>
    </location>
</feature>
<keyword evidence="1" id="KW-0732">Signal</keyword>
<dbReference type="EMBL" id="BHYL01000187">
    <property type="protein sequence ID" value="GCD20702.1"/>
    <property type="molecule type" value="Genomic_DNA"/>
</dbReference>
<dbReference type="SMART" id="SM00710">
    <property type="entry name" value="PbH1"/>
    <property type="match status" value="6"/>
</dbReference>
<comment type="caution">
    <text evidence="3">The sequence shown here is derived from an EMBL/GenBank/DDBJ whole genome shotgun (WGS) entry which is preliminary data.</text>
</comment>
<dbReference type="Pfam" id="PF05048">
    <property type="entry name" value="NosD"/>
    <property type="match status" value="1"/>
</dbReference>
<keyword evidence="4" id="KW-1185">Reference proteome</keyword>
<dbReference type="RefSeq" id="WP_124343210.1">
    <property type="nucleotide sequence ID" value="NZ_BHYL01000187.1"/>
</dbReference>
<accession>A0A401V1C0</accession>
<feature type="signal peptide" evidence="1">
    <location>
        <begin position="1"/>
        <end position="25"/>
    </location>
</feature>
<evidence type="ECO:0000259" key="2">
    <source>
        <dbReference type="Pfam" id="PF05048"/>
    </source>
</evidence>
<dbReference type="InterPro" id="IPR007742">
    <property type="entry name" value="NosD_dom"/>
</dbReference>
<evidence type="ECO:0000313" key="3">
    <source>
        <dbReference type="EMBL" id="GCD20702.1"/>
    </source>
</evidence>
<dbReference type="SUPFAM" id="SSF51126">
    <property type="entry name" value="Pectin lyase-like"/>
    <property type="match status" value="1"/>
</dbReference>
<sequence>MRLPSVLSCLVLAAGGALVATPSLAATPVPGCGAVLTTDSVLTADLTCPAGAGGLELAEGVTLDLGGHTLRGPGSGVGVLVQVLGDAGVHDGTIAGWSTGIRNDEPEFEIDGVVTIADVTFTENGTGVDPSGRWGASGKTYEVSDSVFTANSDGIGAFYGFAHVARSVFTGNGTAVNLITAGVAIEDSRIENNSTGLHCDESGCSVERSTLADNGVAVDARFFGADIVDSVVERNEVGLASFSVWGVNHVSGTEFLDNGTAIDLQSSSAEIVDNVFRGNGLGFRTDGSDPTWFPETLLRGNLFERNDDAIFFDEIEGGPNTRLTKNTANYNRGWGIHAPGVVDGGKNKAKGNGNQPQCVGVVCKGSKPQS</sequence>
<dbReference type="InterPro" id="IPR006626">
    <property type="entry name" value="PbH1"/>
</dbReference>
<evidence type="ECO:0000256" key="1">
    <source>
        <dbReference type="SAM" id="SignalP"/>
    </source>
</evidence>
<dbReference type="Proteomes" id="UP000288246">
    <property type="component" value="Unassembled WGS sequence"/>
</dbReference>
<proteinExistence type="predicted"/>
<dbReference type="OrthoDB" id="4824168at2"/>
<dbReference type="AlphaFoldDB" id="A0A401V1C0"/>
<dbReference type="InterPro" id="IPR011050">
    <property type="entry name" value="Pectin_lyase_fold/virulence"/>
</dbReference>
<feature type="domain" description="Periplasmic copper-binding protein NosD beta helix" evidence="2">
    <location>
        <begin position="246"/>
        <end position="337"/>
    </location>
</feature>
<gene>
    <name evidence="3" type="ORF">CTKZ_22640</name>
</gene>
<protein>
    <recommendedName>
        <fullName evidence="2">Periplasmic copper-binding protein NosD beta helix domain-containing protein</fullName>
    </recommendedName>
</protein>